<organism evidence="3 4">
    <name type="scientific">Streptomonospora alba</name>
    <dbReference type="NCBI Taxonomy" id="183763"/>
    <lineage>
        <taxon>Bacteria</taxon>
        <taxon>Bacillati</taxon>
        <taxon>Actinomycetota</taxon>
        <taxon>Actinomycetes</taxon>
        <taxon>Streptosporangiales</taxon>
        <taxon>Nocardiopsidaceae</taxon>
        <taxon>Streptomonospora</taxon>
    </lineage>
</organism>
<dbReference type="EMBL" id="JROO01000038">
    <property type="protein sequence ID" value="KIH97453.1"/>
    <property type="molecule type" value="Genomic_DNA"/>
</dbReference>
<name>A0A0C2G2B1_9ACTN</name>
<gene>
    <name evidence="3" type="ORF">LP52_19120</name>
</gene>
<evidence type="ECO:0008006" key="5">
    <source>
        <dbReference type="Google" id="ProtNLM"/>
    </source>
</evidence>
<evidence type="ECO:0000313" key="4">
    <source>
        <dbReference type="Proteomes" id="UP000031675"/>
    </source>
</evidence>
<dbReference type="Proteomes" id="UP000031675">
    <property type="component" value="Unassembled WGS sequence"/>
</dbReference>
<keyword evidence="2" id="KW-0732">Signal</keyword>
<reference evidence="4" key="1">
    <citation type="journal article" date="2015" name="Chem. Biol.">
        <title>Structure, bioactivity, and resistance mechanism of streptomonomicin, an unusual lasso Peptide from an understudied halophilic actinomycete.</title>
        <authorList>
            <person name="Metelev M."/>
            <person name="Tietz J.I."/>
            <person name="Melby J.O."/>
            <person name="Blair P.M."/>
            <person name="Zhu L."/>
            <person name="Livnat I."/>
            <person name="Severinov K."/>
            <person name="Mitchell D.A."/>
        </authorList>
    </citation>
    <scope>NUCLEOTIDE SEQUENCE [LARGE SCALE GENOMIC DNA]</scope>
    <source>
        <strain evidence="4">YIM 90003</strain>
    </source>
</reference>
<keyword evidence="4" id="KW-1185">Reference proteome</keyword>
<dbReference type="AlphaFoldDB" id="A0A0C2G2B1"/>
<dbReference type="STRING" id="183763.LP52_19120"/>
<feature type="signal peptide" evidence="2">
    <location>
        <begin position="1"/>
        <end position="21"/>
    </location>
</feature>
<dbReference type="OrthoDB" id="3436892at2"/>
<evidence type="ECO:0000256" key="1">
    <source>
        <dbReference type="SAM" id="MobiDB-lite"/>
    </source>
</evidence>
<proteinExistence type="predicted"/>
<evidence type="ECO:0000256" key="2">
    <source>
        <dbReference type="SAM" id="SignalP"/>
    </source>
</evidence>
<accession>A0A0C2G2B1</accession>
<feature type="region of interest" description="Disordered" evidence="1">
    <location>
        <begin position="112"/>
        <end position="132"/>
    </location>
</feature>
<comment type="caution">
    <text evidence="3">The sequence shown here is derived from an EMBL/GenBank/DDBJ whole genome shotgun (WGS) entry which is preliminary data.</text>
</comment>
<protein>
    <recommendedName>
        <fullName evidence="5">Gram-positive cocci surface proteins LPxTG domain-containing protein</fullName>
    </recommendedName>
</protein>
<sequence length="161" mass="15106">MVTIGLAASAAAVGGASAATAGEIDITPATVAPGDSVTLRSSCEGPAERLEFTSRAFQGSASAELIDTFGTVPVVVAPGTQPGVYGVMGECAGGASNETVAGEVTVVRGPLTPTPFGAPQTGGGGAAADSGSPVPAALAGAGLLAAGAAAAASRRLARRAG</sequence>
<evidence type="ECO:0000313" key="3">
    <source>
        <dbReference type="EMBL" id="KIH97453.1"/>
    </source>
</evidence>
<feature type="chain" id="PRO_5039471409" description="Gram-positive cocci surface proteins LPxTG domain-containing protein" evidence="2">
    <location>
        <begin position="22"/>
        <end position="161"/>
    </location>
</feature>